<dbReference type="EnsemblProtists" id="PYU1_T006794">
    <property type="protein sequence ID" value="PYU1_T006794"/>
    <property type="gene ID" value="PYU1_G006780"/>
</dbReference>
<organism evidence="2 3">
    <name type="scientific">Globisporangium ultimum (strain ATCC 200006 / CBS 805.95 / DAOM BR144)</name>
    <name type="common">Pythium ultimum</name>
    <dbReference type="NCBI Taxonomy" id="431595"/>
    <lineage>
        <taxon>Eukaryota</taxon>
        <taxon>Sar</taxon>
        <taxon>Stramenopiles</taxon>
        <taxon>Oomycota</taxon>
        <taxon>Peronosporomycetes</taxon>
        <taxon>Pythiales</taxon>
        <taxon>Pythiaceae</taxon>
        <taxon>Globisporangium</taxon>
    </lineage>
</organism>
<protein>
    <submittedName>
        <fullName evidence="2">Uncharacterized protein</fullName>
    </submittedName>
</protein>
<evidence type="ECO:0000256" key="1">
    <source>
        <dbReference type="SAM" id="MobiDB-lite"/>
    </source>
</evidence>
<reference evidence="3" key="2">
    <citation type="submission" date="2010-04" db="EMBL/GenBank/DDBJ databases">
        <authorList>
            <person name="Buell R."/>
            <person name="Hamilton J."/>
            <person name="Hostetler J."/>
        </authorList>
    </citation>
    <scope>NUCLEOTIDE SEQUENCE [LARGE SCALE GENOMIC DNA]</scope>
    <source>
        <strain evidence="3">DAOM:BR144</strain>
    </source>
</reference>
<dbReference type="EMBL" id="GL376635">
    <property type="status" value="NOT_ANNOTATED_CDS"/>
    <property type="molecule type" value="Genomic_DNA"/>
</dbReference>
<accession>T1NX85</accession>
<reference evidence="2" key="3">
    <citation type="submission" date="2015-02" db="UniProtKB">
        <authorList>
            <consortium name="EnsemblProtists"/>
        </authorList>
    </citation>
    <scope>IDENTIFICATION</scope>
    <source>
        <strain evidence="2">DAOM BR144</strain>
    </source>
</reference>
<evidence type="ECO:0000313" key="3">
    <source>
        <dbReference type="Proteomes" id="UP000019132"/>
    </source>
</evidence>
<dbReference type="VEuPathDB" id="FungiDB:PYU1_G006780"/>
<dbReference type="VEuPathDB" id="FungiDB:PYU1_G011837"/>
<dbReference type="InParanoid" id="K3WPA2"/>
<proteinExistence type="predicted"/>
<reference evidence="3" key="1">
    <citation type="journal article" date="2010" name="Genome Biol.">
        <title>Genome sequence of the necrotrophic plant pathogen Pythium ultimum reveals original pathogenicity mechanisms and effector repertoire.</title>
        <authorList>
            <person name="Levesque C.A."/>
            <person name="Brouwer H."/>
            <person name="Cano L."/>
            <person name="Hamilton J.P."/>
            <person name="Holt C."/>
            <person name="Huitema E."/>
            <person name="Raffaele S."/>
            <person name="Robideau G.P."/>
            <person name="Thines M."/>
            <person name="Win J."/>
            <person name="Zerillo M.M."/>
            <person name="Beakes G.W."/>
            <person name="Boore J.L."/>
            <person name="Busam D."/>
            <person name="Dumas B."/>
            <person name="Ferriera S."/>
            <person name="Fuerstenberg S.I."/>
            <person name="Gachon C.M."/>
            <person name="Gaulin E."/>
            <person name="Govers F."/>
            <person name="Grenville-Briggs L."/>
            <person name="Horner N."/>
            <person name="Hostetler J."/>
            <person name="Jiang R.H."/>
            <person name="Johnson J."/>
            <person name="Krajaejun T."/>
            <person name="Lin H."/>
            <person name="Meijer H.J."/>
            <person name="Moore B."/>
            <person name="Morris P."/>
            <person name="Phuntmart V."/>
            <person name="Puiu D."/>
            <person name="Shetty J."/>
            <person name="Stajich J.E."/>
            <person name="Tripathy S."/>
            <person name="Wawra S."/>
            <person name="van West P."/>
            <person name="Whitty B.R."/>
            <person name="Coutinho P.M."/>
            <person name="Henrissat B."/>
            <person name="Martin F."/>
            <person name="Thomas P.D."/>
            <person name="Tyler B.M."/>
            <person name="De Vries R.P."/>
            <person name="Kamoun S."/>
            <person name="Yandell M."/>
            <person name="Tisserat N."/>
            <person name="Buell C.R."/>
        </authorList>
    </citation>
    <scope>NUCLEOTIDE SEQUENCE</scope>
    <source>
        <strain evidence="3">DAOM:BR144</strain>
    </source>
</reference>
<dbReference type="EMBL" id="GL376637">
    <property type="status" value="NOT_ANNOTATED_CDS"/>
    <property type="molecule type" value="Genomic_DNA"/>
</dbReference>
<keyword evidence="3" id="KW-1185">Reference proteome</keyword>
<sequence length="81" mass="8930">MHRSARCARSTSSGTVPRLSHSKGAIDPLRTPDSLGCTKPPSALQIRSAFRAGRITTERTTKWRTRQLTAPSITPMHRFGN</sequence>
<evidence type="ECO:0000313" key="2">
    <source>
        <dbReference type="EnsemblProtists" id="PYU1_T006794"/>
    </source>
</evidence>
<dbReference type="EnsemblProtists" id="PYU1_T011863">
    <property type="protein sequence ID" value="PYU1_T011863"/>
    <property type="gene ID" value="PYU1_G011837"/>
</dbReference>
<dbReference type="Proteomes" id="UP000019132">
    <property type="component" value="Unassembled WGS sequence"/>
</dbReference>
<accession>K3WPA2</accession>
<dbReference type="AlphaFoldDB" id="K3WPA2"/>
<dbReference type="HOGENOM" id="CLU_2581168_0_0_1"/>
<name>K3WPA2_GLOUD</name>
<feature type="region of interest" description="Disordered" evidence="1">
    <location>
        <begin position="1"/>
        <end position="41"/>
    </location>
</feature>